<gene>
    <name evidence="1" type="ORF">JQU52_02490</name>
</gene>
<evidence type="ECO:0000313" key="2">
    <source>
        <dbReference type="Proteomes" id="UP000653156"/>
    </source>
</evidence>
<dbReference type="RefSeq" id="WP_230339584.1">
    <property type="nucleotide sequence ID" value="NZ_CP069798.1"/>
</dbReference>
<protein>
    <submittedName>
        <fullName evidence="1">DUF4303 domain-containing protein</fullName>
    </submittedName>
</protein>
<dbReference type="Pfam" id="PF14136">
    <property type="entry name" value="DUF4303"/>
    <property type="match status" value="1"/>
</dbReference>
<dbReference type="InterPro" id="IPR025409">
    <property type="entry name" value="DUF4303"/>
</dbReference>
<dbReference type="EMBL" id="CP069798">
    <property type="protein sequence ID" value="QRQ82302.1"/>
    <property type="molecule type" value="Genomic_DNA"/>
</dbReference>
<reference evidence="1" key="1">
    <citation type="submission" date="2021-02" db="EMBL/GenBank/DDBJ databases">
        <title>Neisseriaceae sp. 26B isolated from the cloaca of a Common Toad-headed Turtle (Mesoclemmys nasuta).</title>
        <authorList>
            <person name="Spergser J."/>
            <person name="Busse H.-J."/>
        </authorList>
    </citation>
    <scope>NUCLEOTIDE SEQUENCE</scope>
    <source>
        <strain evidence="1">26B</strain>
    </source>
</reference>
<keyword evidence="2" id="KW-1185">Reference proteome</keyword>
<dbReference type="Proteomes" id="UP000653156">
    <property type="component" value="Chromosome"/>
</dbReference>
<evidence type="ECO:0000313" key="1">
    <source>
        <dbReference type="EMBL" id="QRQ82302.1"/>
    </source>
</evidence>
<organism evidence="1 2">
    <name type="scientific">Paralysiella testudinis</name>
    <dbReference type="NCBI Taxonomy" id="2809020"/>
    <lineage>
        <taxon>Bacteria</taxon>
        <taxon>Pseudomonadati</taxon>
        <taxon>Pseudomonadota</taxon>
        <taxon>Betaproteobacteria</taxon>
        <taxon>Neisseriales</taxon>
        <taxon>Neisseriaceae</taxon>
        <taxon>Paralysiella</taxon>
    </lineage>
</organism>
<accession>A0A892ZH98</accession>
<dbReference type="KEGG" id="ptes:JQU52_02490"/>
<dbReference type="AlphaFoldDB" id="A0A892ZH98"/>
<sequence>MMTPTQWQHIHDLAVANITQSFLHMRAQAANERFYGFGLGLVEDLCGFFCAGNTLESLQRVLDDEEDDDSGWFWYISEWAYEGVDDDNAVHHAITALDTETDDDPEQYVQLCRDYEQCLIAALKTCDNNGLFGAERTAGEMVLYLHYADASDETIDNTSSAQLNPPALHQAFLQRWNQNASNSLTDLIRDRLDD</sequence>
<name>A0A892ZH98_9NEIS</name>
<proteinExistence type="predicted"/>